<reference evidence="1" key="1">
    <citation type="journal article" date="2023" name="Insect Mol. Biol.">
        <title>Genome sequencing provides insights into the evolution of gene families encoding plant cell wall-degrading enzymes in longhorned beetles.</title>
        <authorList>
            <person name="Shin N.R."/>
            <person name="Okamura Y."/>
            <person name="Kirsch R."/>
            <person name="Pauchet Y."/>
        </authorList>
    </citation>
    <scope>NUCLEOTIDE SEQUENCE</scope>
    <source>
        <strain evidence="1">RBIC_L_NR</strain>
    </source>
</reference>
<dbReference type="EMBL" id="JANEYF010000543">
    <property type="protein sequence ID" value="KAJ8969383.1"/>
    <property type="molecule type" value="Genomic_DNA"/>
</dbReference>
<evidence type="ECO:0000313" key="2">
    <source>
        <dbReference type="Proteomes" id="UP001162156"/>
    </source>
</evidence>
<gene>
    <name evidence="1" type="ORF">NQ314_001782</name>
</gene>
<evidence type="ECO:0000313" key="1">
    <source>
        <dbReference type="EMBL" id="KAJ8969383.1"/>
    </source>
</evidence>
<comment type="caution">
    <text evidence="1">The sequence shown here is derived from an EMBL/GenBank/DDBJ whole genome shotgun (WGS) entry which is preliminary data.</text>
</comment>
<proteinExistence type="predicted"/>
<keyword evidence="2" id="KW-1185">Reference proteome</keyword>
<sequence>MRKSKASRDLYTPPGSVDRFVNNHLVQPGSWRNNNRETCFAPLQAVPRRAAINALETRMNFMNYIYEKYY</sequence>
<organism evidence="1 2">
    <name type="scientific">Rhamnusium bicolor</name>
    <dbReference type="NCBI Taxonomy" id="1586634"/>
    <lineage>
        <taxon>Eukaryota</taxon>
        <taxon>Metazoa</taxon>
        <taxon>Ecdysozoa</taxon>
        <taxon>Arthropoda</taxon>
        <taxon>Hexapoda</taxon>
        <taxon>Insecta</taxon>
        <taxon>Pterygota</taxon>
        <taxon>Neoptera</taxon>
        <taxon>Endopterygota</taxon>
        <taxon>Coleoptera</taxon>
        <taxon>Polyphaga</taxon>
        <taxon>Cucujiformia</taxon>
        <taxon>Chrysomeloidea</taxon>
        <taxon>Cerambycidae</taxon>
        <taxon>Lepturinae</taxon>
        <taxon>Rhagiini</taxon>
        <taxon>Rhamnusium</taxon>
    </lineage>
</organism>
<accession>A0AAV8ZT88</accession>
<name>A0AAV8ZT88_9CUCU</name>
<dbReference type="AlphaFoldDB" id="A0AAV8ZT88"/>
<protein>
    <submittedName>
        <fullName evidence="1">Uncharacterized protein</fullName>
    </submittedName>
</protein>
<dbReference type="Proteomes" id="UP001162156">
    <property type="component" value="Unassembled WGS sequence"/>
</dbReference>